<evidence type="ECO:0000256" key="1">
    <source>
        <dbReference type="ARBA" id="ARBA00022450"/>
    </source>
</evidence>
<dbReference type="InterPro" id="IPR036736">
    <property type="entry name" value="ACP-like_sf"/>
</dbReference>
<name>A0AAE8SUE5_9PEZI</name>
<reference evidence="4" key="1">
    <citation type="submission" date="2018-03" db="EMBL/GenBank/DDBJ databases">
        <authorList>
            <person name="Guldener U."/>
        </authorList>
    </citation>
    <scope>NUCLEOTIDE SEQUENCE</scope>
</reference>
<evidence type="ECO:0000259" key="3">
    <source>
        <dbReference type="PROSITE" id="PS50075"/>
    </source>
</evidence>
<dbReference type="GO" id="GO:0044550">
    <property type="term" value="P:secondary metabolite biosynthetic process"/>
    <property type="evidence" value="ECO:0007669"/>
    <property type="project" value="TreeGrafter"/>
</dbReference>
<keyword evidence="1" id="KW-0596">Phosphopantetheine</keyword>
<dbReference type="InterPro" id="IPR000873">
    <property type="entry name" value="AMP-dep_synth/lig_dom"/>
</dbReference>
<dbReference type="Pfam" id="PF00550">
    <property type="entry name" value="PP-binding"/>
    <property type="match status" value="1"/>
</dbReference>
<dbReference type="PANTHER" id="PTHR45527">
    <property type="entry name" value="NONRIBOSOMAL PEPTIDE SYNTHETASE"/>
    <property type="match status" value="1"/>
</dbReference>
<dbReference type="PROSITE" id="PS50075">
    <property type="entry name" value="CARRIER"/>
    <property type="match status" value="1"/>
</dbReference>
<dbReference type="InterPro" id="IPR023213">
    <property type="entry name" value="CAT-like_dom_sf"/>
</dbReference>
<gene>
    <name evidence="4" type="ORF">DNG_04293</name>
</gene>
<dbReference type="InterPro" id="IPR001242">
    <property type="entry name" value="Condensation_dom"/>
</dbReference>
<dbReference type="Gene3D" id="3.40.50.12780">
    <property type="entry name" value="N-terminal domain of ligase-like"/>
    <property type="match status" value="1"/>
</dbReference>
<dbReference type="GO" id="GO:0016874">
    <property type="term" value="F:ligase activity"/>
    <property type="evidence" value="ECO:0007669"/>
    <property type="project" value="UniProtKB-KW"/>
</dbReference>
<dbReference type="GO" id="GO:0043041">
    <property type="term" value="P:amino acid activation for nonribosomal peptide biosynthetic process"/>
    <property type="evidence" value="ECO:0007669"/>
    <property type="project" value="TreeGrafter"/>
</dbReference>
<dbReference type="SUPFAM" id="SSF52777">
    <property type="entry name" value="CoA-dependent acyltransferases"/>
    <property type="match status" value="2"/>
</dbReference>
<dbReference type="GO" id="GO:0005737">
    <property type="term" value="C:cytoplasm"/>
    <property type="evidence" value="ECO:0007669"/>
    <property type="project" value="TreeGrafter"/>
</dbReference>
<sequence>MPKDQTTEGRPPMEMQVADLDDIEDLHCFSKAHGVTIANIFQLAWALVLSKYTCSEVCFGHITSTRSVDVVGTNPIVDAPVNTMVTRITLSEATPIEKALQMVQSDSLDAFSHQIPLSDILATLDLGGGVCSTHHYPTAILIPDGRRTLAVKSFVKNPEKTLGNMQIITQEDLLQFHEWNNQVPKQDTDKCTQEVVSSQTLARPDAMADCAWDGNLSYEELEDSADRLAYHLVTSLGVDVGCNKVALCLNRSRWVIISQLAVLKAGGVVVSVDPKHPLQRLEAILKDISANLILTTHEYSSRFRDIVAHVVEVKVSSKKFARPPGRLQIPHQDVKSTAFLIYTSGSTGTPKGVVLTHVSLMANFLSHGKAFGMSPVTRSIQFASYTFIVSISDIWATLVHGGCVCVILEDEIMNDLEGTIRSYRGTLSQVTPTVASLLDLSKLPSLRTLVLGGEAVKPSMIEEFVKEAAVNVLNGYGLSEFVVGILTTDEGAVLAAVIEAGVSQTPALDTAARTQLLPMQEDQRQAFRALRKALGDVLPSHIIPHLYLPVARLPLSQSGKLFRKAIWEDLQQSPLLSSYLLVDLAKTPPSTDAERYLRDMWASTLNLPPSEVGANDEFFALGGDSLSAMPMVAKARRSSNTLLNSLTFADIFRHRVLSKLAAVVAVERTTSGKVTAATEEYRPFFALGDISIQGIQQAIAPMPAFPEVIVNVVPTTDLQAGCGLASLHKSRHSLGHISLSGTGPCAIDRWRESCLKLVQAHEILRTAYVFHQGQLLQVVLESFCPVIPHYEVASKQEIEQFTRDLMMRDMYNPPRLGRPFMEFAIITSSTCSHHQILFRLSHGEYDAIGFSYLINTLRSIHEGQPVPEYHTFASYVGSLLQGKTESLGYWRTILDGYSMPMSSNFLAFHTRLSGTVRYSGGA</sequence>
<dbReference type="AlphaFoldDB" id="A0AAE8SUE5"/>
<dbReference type="Gene3D" id="1.10.1200.10">
    <property type="entry name" value="ACP-like"/>
    <property type="match status" value="1"/>
</dbReference>
<evidence type="ECO:0000313" key="4">
    <source>
        <dbReference type="EMBL" id="SPO01619.1"/>
    </source>
</evidence>
<dbReference type="GO" id="GO:0031177">
    <property type="term" value="F:phosphopantetheine binding"/>
    <property type="evidence" value="ECO:0007669"/>
    <property type="project" value="TreeGrafter"/>
</dbReference>
<dbReference type="Pfam" id="PF00501">
    <property type="entry name" value="AMP-binding"/>
    <property type="match status" value="1"/>
</dbReference>
<dbReference type="SUPFAM" id="SSF47336">
    <property type="entry name" value="ACP-like"/>
    <property type="match status" value="1"/>
</dbReference>
<dbReference type="InterPro" id="IPR020845">
    <property type="entry name" value="AMP-binding_CS"/>
</dbReference>
<feature type="domain" description="Carrier" evidence="3">
    <location>
        <begin position="588"/>
        <end position="668"/>
    </location>
</feature>
<accession>A0AAE8SUE5</accession>
<dbReference type="InterPro" id="IPR009081">
    <property type="entry name" value="PP-bd_ACP"/>
</dbReference>
<dbReference type="SUPFAM" id="SSF56801">
    <property type="entry name" value="Acetyl-CoA synthetase-like"/>
    <property type="match status" value="1"/>
</dbReference>
<dbReference type="Pfam" id="PF00668">
    <property type="entry name" value="Condensation"/>
    <property type="match status" value="1"/>
</dbReference>
<dbReference type="EMBL" id="ONZQ02000005">
    <property type="protein sequence ID" value="SPO01619.1"/>
    <property type="molecule type" value="Genomic_DNA"/>
</dbReference>
<dbReference type="Gene3D" id="3.30.559.30">
    <property type="entry name" value="Nonribosomal peptide synthetase, condensation domain"/>
    <property type="match status" value="1"/>
</dbReference>
<keyword evidence="5" id="KW-1185">Reference proteome</keyword>
<dbReference type="PANTHER" id="PTHR45527:SF15">
    <property type="entry name" value="NONRIBOSOMAL PEPTIDE SYNTHETASE EASA-RELATED"/>
    <property type="match status" value="1"/>
</dbReference>
<dbReference type="Proteomes" id="UP001187682">
    <property type="component" value="Unassembled WGS sequence"/>
</dbReference>
<dbReference type="Gene3D" id="3.30.559.10">
    <property type="entry name" value="Chloramphenicol acetyltransferase-like domain"/>
    <property type="match status" value="1"/>
</dbReference>
<keyword evidence="2" id="KW-0597">Phosphoprotein</keyword>
<comment type="caution">
    <text evidence="4">The sequence shown here is derived from an EMBL/GenBank/DDBJ whole genome shotgun (WGS) entry which is preliminary data.</text>
</comment>
<organism evidence="4 5">
    <name type="scientific">Cephalotrichum gorgonifer</name>
    <dbReference type="NCBI Taxonomy" id="2041049"/>
    <lineage>
        <taxon>Eukaryota</taxon>
        <taxon>Fungi</taxon>
        <taxon>Dikarya</taxon>
        <taxon>Ascomycota</taxon>
        <taxon>Pezizomycotina</taxon>
        <taxon>Sordariomycetes</taxon>
        <taxon>Hypocreomycetidae</taxon>
        <taxon>Microascales</taxon>
        <taxon>Microascaceae</taxon>
        <taxon>Cephalotrichum</taxon>
    </lineage>
</organism>
<protein>
    <recommendedName>
        <fullName evidence="3">Carrier domain-containing protein</fullName>
    </recommendedName>
</protein>
<proteinExistence type="predicted"/>
<evidence type="ECO:0000256" key="2">
    <source>
        <dbReference type="ARBA" id="ARBA00022553"/>
    </source>
</evidence>
<dbReference type="PROSITE" id="PS00455">
    <property type="entry name" value="AMP_BINDING"/>
    <property type="match status" value="1"/>
</dbReference>
<dbReference type="InterPro" id="IPR042099">
    <property type="entry name" value="ANL_N_sf"/>
</dbReference>
<evidence type="ECO:0000313" key="5">
    <source>
        <dbReference type="Proteomes" id="UP001187682"/>
    </source>
</evidence>